<feature type="transmembrane region" description="Helical" evidence="6">
    <location>
        <begin position="260"/>
        <end position="281"/>
    </location>
</feature>
<keyword evidence="5 6" id="KW-0472">Membrane</keyword>
<feature type="transmembrane region" description="Helical" evidence="6">
    <location>
        <begin position="176"/>
        <end position="199"/>
    </location>
</feature>
<evidence type="ECO:0000256" key="3">
    <source>
        <dbReference type="ARBA" id="ARBA00022692"/>
    </source>
</evidence>
<dbReference type="PANTHER" id="PTHR10383:SF9">
    <property type="entry name" value="SERINE INCORPORATOR, ISOFORM F"/>
    <property type="match status" value="1"/>
</dbReference>
<evidence type="ECO:0000256" key="2">
    <source>
        <dbReference type="ARBA" id="ARBA00006665"/>
    </source>
</evidence>
<dbReference type="GO" id="GO:0016020">
    <property type="term" value="C:membrane"/>
    <property type="evidence" value="ECO:0007669"/>
    <property type="project" value="UniProtKB-SubCell"/>
</dbReference>
<comment type="subcellular location">
    <subcellularLocation>
        <location evidence="1">Membrane</location>
        <topology evidence="1">Multi-pass membrane protein</topology>
    </subcellularLocation>
</comment>
<gene>
    <name evidence="7" type="ORF">SteCoe_27403</name>
</gene>
<dbReference type="EMBL" id="MPUH01000793">
    <property type="protein sequence ID" value="OMJ73821.1"/>
    <property type="molecule type" value="Genomic_DNA"/>
</dbReference>
<reference evidence="7 8" key="1">
    <citation type="submission" date="2016-11" db="EMBL/GenBank/DDBJ databases">
        <title>The macronuclear genome of Stentor coeruleus: a giant cell with tiny introns.</title>
        <authorList>
            <person name="Slabodnick M."/>
            <person name="Ruby J.G."/>
            <person name="Reiff S.B."/>
            <person name="Swart E.C."/>
            <person name="Gosai S."/>
            <person name="Prabakaran S."/>
            <person name="Witkowska E."/>
            <person name="Larue G.E."/>
            <person name="Fisher S."/>
            <person name="Freeman R.M."/>
            <person name="Gunawardena J."/>
            <person name="Chu W."/>
            <person name="Stover N.A."/>
            <person name="Gregory B.D."/>
            <person name="Nowacki M."/>
            <person name="Derisi J."/>
            <person name="Roy S.W."/>
            <person name="Marshall W.F."/>
            <person name="Sood P."/>
        </authorList>
    </citation>
    <scope>NUCLEOTIDE SEQUENCE [LARGE SCALE GENOMIC DNA]</scope>
    <source>
        <strain evidence="7">WM001</strain>
    </source>
</reference>
<dbReference type="Pfam" id="PF03348">
    <property type="entry name" value="Serinc"/>
    <property type="match status" value="1"/>
</dbReference>
<dbReference type="PANTHER" id="PTHR10383">
    <property type="entry name" value="SERINE INCORPORATOR"/>
    <property type="match status" value="1"/>
</dbReference>
<dbReference type="Proteomes" id="UP000187209">
    <property type="component" value="Unassembled WGS sequence"/>
</dbReference>
<dbReference type="InterPro" id="IPR005016">
    <property type="entry name" value="TDE1/TMS"/>
</dbReference>
<evidence type="ECO:0000256" key="5">
    <source>
        <dbReference type="ARBA" id="ARBA00023136"/>
    </source>
</evidence>
<accession>A0A1R2BAJ1</accession>
<evidence type="ECO:0000256" key="6">
    <source>
        <dbReference type="SAM" id="Phobius"/>
    </source>
</evidence>
<dbReference type="AlphaFoldDB" id="A0A1R2BAJ1"/>
<feature type="transmembrane region" description="Helical" evidence="6">
    <location>
        <begin position="206"/>
        <end position="227"/>
    </location>
</feature>
<evidence type="ECO:0000256" key="4">
    <source>
        <dbReference type="ARBA" id="ARBA00022989"/>
    </source>
</evidence>
<feature type="transmembrane region" description="Helical" evidence="6">
    <location>
        <begin position="233"/>
        <end position="253"/>
    </location>
</feature>
<feature type="transmembrane region" description="Helical" evidence="6">
    <location>
        <begin position="327"/>
        <end position="348"/>
    </location>
</feature>
<protein>
    <submittedName>
        <fullName evidence="7">Uncharacterized protein</fullName>
    </submittedName>
</protein>
<keyword evidence="4 6" id="KW-1133">Transmembrane helix</keyword>
<comment type="caution">
    <text evidence="7">The sequence shown here is derived from an EMBL/GenBank/DDBJ whole genome shotgun (WGS) entry which is preliminary data.</text>
</comment>
<organism evidence="7 8">
    <name type="scientific">Stentor coeruleus</name>
    <dbReference type="NCBI Taxonomy" id="5963"/>
    <lineage>
        <taxon>Eukaryota</taxon>
        <taxon>Sar</taxon>
        <taxon>Alveolata</taxon>
        <taxon>Ciliophora</taxon>
        <taxon>Postciliodesmatophora</taxon>
        <taxon>Heterotrichea</taxon>
        <taxon>Heterotrichida</taxon>
        <taxon>Stentoridae</taxon>
        <taxon>Stentor</taxon>
    </lineage>
</organism>
<feature type="transmembrane region" description="Helical" evidence="6">
    <location>
        <begin position="360"/>
        <end position="380"/>
    </location>
</feature>
<evidence type="ECO:0000256" key="1">
    <source>
        <dbReference type="ARBA" id="ARBA00004141"/>
    </source>
</evidence>
<comment type="similarity">
    <text evidence="2">Belongs to the TDE1 family.</text>
</comment>
<evidence type="ECO:0000313" key="7">
    <source>
        <dbReference type="EMBL" id="OMJ73821.1"/>
    </source>
</evidence>
<proteinExistence type="inferred from homology"/>
<name>A0A1R2BAJ1_9CILI</name>
<feature type="transmembrane region" description="Helical" evidence="6">
    <location>
        <begin position="115"/>
        <end position="132"/>
    </location>
</feature>
<feature type="transmembrane region" description="Helical" evidence="6">
    <location>
        <begin position="137"/>
        <end position="156"/>
    </location>
</feature>
<feature type="transmembrane region" description="Helical" evidence="6">
    <location>
        <begin position="73"/>
        <end position="95"/>
    </location>
</feature>
<evidence type="ECO:0000313" key="8">
    <source>
        <dbReference type="Proteomes" id="UP000187209"/>
    </source>
</evidence>
<keyword evidence="8" id="KW-1185">Reference proteome</keyword>
<dbReference type="OrthoDB" id="5963193at2759"/>
<feature type="transmembrane region" description="Helical" evidence="6">
    <location>
        <begin position="33"/>
        <end position="53"/>
    </location>
</feature>
<sequence length="387" mass="44650">MITWVIPKDFCCGLICSGVLQNLNTTTILHARLVYISLCLFFGTLALIVKIFAQDIYNKLSFCMPNCHDMVCFSNHVTYAIMMSLSIFNFSILIITLTSTTLANSCYLKCWPLKFVFYFITLFICILAASALDYYFLISVPFLLIFLFVQSVYLIELNYDWNDTWYEKYSQGSSEFWGMLLISFSVICWILTICMLMIAYIYTKYFIINLIGFGISVMITIFSSSPLCQNGSLLSSSLTIMYANYYLTSALVVDYKEENYLVLGLDAILSLVSLGYLAFIVPDKVKADKHVQINQTEMKSFRQNRELEESKIDENEVVEKFTFNNTLFQSVLGCFCFYIGMILTNWQWDFSKNTHMVAKCIQAAMVFGFYVWTLIAPIIIPEKEFNR</sequence>
<keyword evidence="3 6" id="KW-0812">Transmembrane</keyword>